<dbReference type="EMBL" id="OD001167">
    <property type="protein sequence ID" value="CAD7400858.1"/>
    <property type="molecule type" value="Genomic_DNA"/>
</dbReference>
<evidence type="ECO:0000313" key="1">
    <source>
        <dbReference type="EMBL" id="CAD7400858.1"/>
    </source>
</evidence>
<proteinExistence type="predicted"/>
<organism evidence="1">
    <name type="scientific">Timema poppense</name>
    <name type="common">Walking stick</name>
    <dbReference type="NCBI Taxonomy" id="170557"/>
    <lineage>
        <taxon>Eukaryota</taxon>
        <taxon>Metazoa</taxon>
        <taxon>Ecdysozoa</taxon>
        <taxon>Arthropoda</taxon>
        <taxon>Hexapoda</taxon>
        <taxon>Insecta</taxon>
        <taxon>Pterygota</taxon>
        <taxon>Neoptera</taxon>
        <taxon>Polyneoptera</taxon>
        <taxon>Phasmatodea</taxon>
        <taxon>Timematodea</taxon>
        <taxon>Timematoidea</taxon>
        <taxon>Timematidae</taxon>
        <taxon>Timema</taxon>
    </lineage>
</organism>
<accession>A0A7R9GXZ8</accession>
<gene>
    <name evidence="1" type="ORF">TPSB3V08_LOCUS2804</name>
</gene>
<sequence>MHLNRGSPLLKELTVALWNANGVVSKKSELESSLAKHCVDVMLLGNPHLRSTMRFSLAEFICHRSDRAGDMSKWDGGPGQKRA</sequence>
<name>A0A7R9GXZ8_TIMPO</name>
<protein>
    <submittedName>
        <fullName evidence="1">Uncharacterized protein</fullName>
    </submittedName>
</protein>
<reference evidence="1" key="1">
    <citation type="submission" date="2020-11" db="EMBL/GenBank/DDBJ databases">
        <authorList>
            <person name="Tran Van P."/>
        </authorList>
    </citation>
    <scope>NUCLEOTIDE SEQUENCE</scope>
</reference>
<dbReference type="AlphaFoldDB" id="A0A7R9GXZ8"/>